<keyword evidence="3" id="KW-1185">Reference proteome</keyword>
<protein>
    <submittedName>
        <fullName evidence="2">Type 1 glutamine amidotransferase</fullName>
    </submittedName>
</protein>
<organism evidence="2 3">
    <name type="scientific">Diaphorobacter ruginosibacter</name>
    <dbReference type="NCBI Taxonomy" id="1715720"/>
    <lineage>
        <taxon>Bacteria</taxon>
        <taxon>Pseudomonadati</taxon>
        <taxon>Pseudomonadota</taxon>
        <taxon>Betaproteobacteria</taxon>
        <taxon>Burkholderiales</taxon>
        <taxon>Comamonadaceae</taxon>
        <taxon>Diaphorobacter</taxon>
    </lineage>
</organism>
<dbReference type="PROSITE" id="PS51273">
    <property type="entry name" value="GATASE_TYPE_1"/>
    <property type="match status" value="1"/>
</dbReference>
<feature type="domain" description="Glutamine amidotransferase" evidence="1">
    <location>
        <begin position="45"/>
        <end position="177"/>
    </location>
</feature>
<proteinExistence type="predicted"/>
<accession>A0A7G9RNK5</accession>
<evidence type="ECO:0000313" key="3">
    <source>
        <dbReference type="Proteomes" id="UP000515811"/>
    </source>
</evidence>
<evidence type="ECO:0000259" key="1">
    <source>
        <dbReference type="Pfam" id="PF00117"/>
    </source>
</evidence>
<dbReference type="KEGG" id="drg:H9K76_22410"/>
<dbReference type="InterPro" id="IPR044992">
    <property type="entry name" value="ChyE-like"/>
</dbReference>
<dbReference type="RefSeq" id="WP_187597445.1">
    <property type="nucleotide sequence ID" value="NZ_CP060714.1"/>
</dbReference>
<dbReference type="Pfam" id="PF00117">
    <property type="entry name" value="GATase"/>
    <property type="match status" value="1"/>
</dbReference>
<dbReference type="CDD" id="cd01741">
    <property type="entry name" value="GATase1_1"/>
    <property type="match status" value="1"/>
</dbReference>
<evidence type="ECO:0000313" key="2">
    <source>
        <dbReference type="EMBL" id="QNN57180.1"/>
    </source>
</evidence>
<keyword evidence="2" id="KW-0808">Transferase</keyword>
<dbReference type="GO" id="GO:0016740">
    <property type="term" value="F:transferase activity"/>
    <property type="evidence" value="ECO:0007669"/>
    <property type="project" value="UniProtKB-KW"/>
</dbReference>
<dbReference type="SUPFAM" id="SSF52317">
    <property type="entry name" value="Class I glutamine amidotransferase-like"/>
    <property type="match status" value="1"/>
</dbReference>
<dbReference type="PANTHER" id="PTHR42695:SF5">
    <property type="entry name" value="GLUTAMINE AMIDOTRANSFERASE YLR126C-RELATED"/>
    <property type="match status" value="1"/>
</dbReference>
<keyword evidence="2" id="KW-0315">Glutamine amidotransferase</keyword>
<reference evidence="2 3" key="1">
    <citation type="submission" date="2020-08" db="EMBL/GenBank/DDBJ databases">
        <title>Genome sequence of Diaphorobacter ruginosibacter DSM 27467T.</title>
        <authorList>
            <person name="Hyun D.-W."/>
            <person name="Bae J.-W."/>
        </authorList>
    </citation>
    <scope>NUCLEOTIDE SEQUENCE [LARGE SCALE GENOMIC DNA]</scope>
    <source>
        <strain evidence="2 3">DSM 27467</strain>
    </source>
</reference>
<dbReference type="EMBL" id="CP060714">
    <property type="protein sequence ID" value="QNN57180.1"/>
    <property type="molecule type" value="Genomic_DNA"/>
</dbReference>
<dbReference type="Gene3D" id="3.40.50.880">
    <property type="match status" value="1"/>
</dbReference>
<dbReference type="InterPro" id="IPR017926">
    <property type="entry name" value="GATASE"/>
</dbReference>
<dbReference type="InterPro" id="IPR029062">
    <property type="entry name" value="Class_I_gatase-like"/>
</dbReference>
<sequence>MTKPVAILQHETNQGPGVLLECLQQQGIPCRIISQIEGGAVPRNARDYRGIVVLGSNHGVNERLAWMEEECALLQSALASDVPVLGHCFGAQMLAHAMGAKVSRNACPDIGWGQVWATPDAQRDLHLPARMMTFNWHYDTFEIPRGATRTMYGTYCLNKGFRHGRNWAFQGHLEVTAASLRAWCEEGRHELRCASGPSCQCEKQILENVQARVGTLHSVARRVYAAWMRGLDRDLMVGLRAGSSVPA</sequence>
<name>A0A7G9RNK5_9BURK</name>
<dbReference type="AlphaFoldDB" id="A0A7G9RNK5"/>
<gene>
    <name evidence="2" type="ORF">H9K76_22410</name>
</gene>
<dbReference type="GO" id="GO:0005829">
    <property type="term" value="C:cytosol"/>
    <property type="evidence" value="ECO:0007669"/>
    <property type="project" value="TreeGrafter"/>
</dbReference>
<dbReference type="PANTHER" id="PTHR42695">
    <property type="entry name" value="GLUTAMINE AMIDOTRANSFERASE YLR126C-RELATED"/>
    <property type="match status" value="1"/>
</dbReference>
<dbReference type="Proteomes" id="UP000515811">
    <property type="component" value="Chromosome"/>
</dbReference>